<keyword evidence="7" id="KW-0378">Hydrolase</keyword>
<dbReference type="SUPFAM" id="SSF141734">
    <property type="entry name" value="HisI-like"/>
    <property type="match status" value="1"/>
</dbReference>
<evidence type="ECO:0000256" key="3">
    <source>
        <dbReference type="ARBA" id="ARBA00005169"/>
    </source>
</evidence>
<comment type="catalytic activity">
    <reaction evidence="1">
        <text>1-(5-phospho-beta-D-ribosyl)-5'-AMP + H2O = 1-(5-phospho-beta-D-ribosyl)-5-[(5-phospho-beta-D-ribosylamino)methylideneamino]imidazole-4-carboxamide</text>
        <dbReference type="Rhea" id="RHEA:20049"/>
        <dbReference type="ChEBI" id="CHEBI:15377"/>
        <dbReference type="ChEBI" id="CHEBI:58435"/>
        <dbReference type="ChEBI" id="CHEBI:59457"/>
        <dbReference type="EC" id="3.5.4.19"/>
    </reaction>
</comment>
<evidence type="ECO:0000313" key="13">
    <source>
        <dbReference type="Proteomes" id="UP001165065"/>
    </source>
</evidence>
<dbReference type="GO" id="GO:0004635">
    <property type="term" value="F:phosphoribosyl-AMP cyclohydrolase activity"/>
    <property type="evidence" value="ECO:0007669"/>
    <property type="project" value="UniProtKB-EC"/>
</dbReference>
<comment type="caution">
    <text evidence="12">The sequence shown here is derived from an EMBL/GenBank/DDBJ whole genome shotgun (WGS) entry which is preliminary data.</text>
</comment>
<feature type="domain" description="Phosphoribosyl-AMP cyclohydrolase" evidence="11">
    <location>
        <begin position="242"/>
        <end position="317"/>
    </location>
</feature>
<dbReference type="Pfam" id="PF01502">
    <property type="entry name" value="PRA-CH"/>
    <property type="match status" value="1"/>
</dbReference>
<protein>
    <recommendedName>
        <fullName evidence="11">Phosphoribosyl-AMP cyclohydrolase domain-containing protein</fullName>
    </recommendedName>
</protein>
<accession>A0A9W7LF60</accession>
<evidence type="ECO:0000256" key="7">
    <source>
        <dbReference type="ARBA" id="ARBA00022801"/>
    </source>
</evidence>
<dbReference type="Gene3D" id="1.10.287.1080">
    <property type="entry name" value="MazG-like"/>
    <property type="match status" value="1"/>
</dbReference>
<keyword evidence="6" id="KW-0547">Nucleotide-binding</keyword>
<dbReference type="InterPro" id="IPR008179">
    <property type="entry name" value="HisE"/>
</dbReference>
<dbReference type="SUPFAM" id="SSF101386">
    <property type="entry name" value="all-alpha NTP pyrophosphatases"/>
    <property type="match status" value="1"/>
</dbReference>
<keyword evidence="13" id="KW-1185">Reference proteome</keyword>
<evidence type="ECO:0000256" key="5">
    <source>
        <dbReference type="ARBA" id="ARBA00022605"/>
    </source>
</evidence>
<dbReference type="GO" id="GO:0004636">
    <property type="term" value="F:phosphoribosyl-ATP diphosphatase activity"/>
    <property type="evidence" value="ECO:0007669"/>
    <property type="project" value="UniProtKB-EC"/>
</dbReference>
<gene>
    <name evidence="12" type="ORF">TrCOL_g11158</name>
</gene>
<dbReference type="Proteomes" id="UP001165065">
    <property type="component" value="Unassembled WGS sequence"/>
</dbReference>
<evidence type="ECO:0000256" key="1">
    <source>
        <dbReference type="ARBA" id="ARBA00000024"/>
    </source>
</evidence>
<organism evidence="12 13">
    <name type="scientific">Triparma columacea</name>
    <dbReference type="NCBI Taxonomy" id="722753"/>
    <lineage>
        <taxon>Eukaryota</taxon>
        <taxon>Sar</taxon>
        <taxon>Stramenopiles</taxon>
        <taxon>Ochrophyta</taxon>
        <taxon>Bolidophyceae</taxon>
        <taxon>Parmales</taxon>
        <taxon>Triparmaceae</taxon>
        <taxon>Triparma</taxon>
    </lineage>
</organism>
<dbReference type="EMBL" id="BRYA01000425">
    <property type="protein sequence ID" value="GMI48760.1"/>
    <property type="molecule type" value="Genomic_DNA"/>
</dbReference>
<sequence>MPFPKVYGSYTSPPDVSTCALGRVRITPSEDCCNKILQAYSSPPPPDLTEKQSKNFKKQVHKTVVNTANSEIKRYTKNYDCVDVEVTLSDILLQSTSGDIAAAFLDAGAEAVVVSKEGAELSRVDKRRIVVNWGEGEGEDITELGNSLNFTDITQASAISPTSFFSSYKNPTGVRKVITLQSSSTLTVPSVVALLKSGWDVCVEGWDSTSLSQAFAATVKTDRQDGLITTVVADRKGVAIGLVYSNRESLVIAITTGRGVYWSRSRGEIWKKGETSGCHQTLYRVDLDCDGDAVRFMVKQHGEPKPAFCHEGTEGCWGDNGGLCGLERTVKDRLVNSVEGSYTRRLFEDEVLLRNKLVEEAQELSEAKDKRHIAEELADVLYFAMVRAVKGGVGMEDAIKVLDERSKKVTRRQGDDKKDRIEAANQILKGKK</sequence>
<evidence type="ECO:0000256" key="6">
    <source>
        <dbReference type="ARBA" id="ARBA00022741"/>
    </source>
</evidence>
<dbReference type="NCBIfam" id="TIGR03188">
    <property type="entry name" value="histidine_hisI"/>
    <property type="match status" value="1"/>
</dbReference>
<name>A0A9W7LF60_9STRA</name>
<dbReference type="InterPro" id="IPR021130">
    <property type="entry name" value="PRib-ATP_PPHydrolase-like"/>
</dbReference>
<comment type="pathway">
    <text evidence="4">Amino-acid biosynthesis; L-histidine biosynthesis; L-histidine from 5-phospho-alpha-D-ribose 1-diphosphate: step 2/9.</text>
</comment>
<dbReference type="CDD" id="cd11546">
    <property type="entry name" value="NTP-PPase_His4"/>
    <property type="match status" value="1"/>
</dbReference>
<dbReference type="AlphaFoldDB" id="A0A9W7LF60"/>
<comment type="catalytic activity">
    <reaction evidence="2">
        <text>1-(5-phospho-beta-D-ribosyl)-ATP + H2O = 1-(5-phospho-beta-D-ribosyl)-5'-AMP + diphosphate + H(+)</text>
        <dbReference type="Rhea" id="RHEA:22828"/>
        <dbReference type="ChEBI" id="CHEBI:15377"/>
        <dbReference type="ChEBI" id="CHEBI:15378"/>
        <dbReference type="ChEBI" id="CHEBI:33019"/>
        <dbReference type="ChEBI" id="CHEBI:59457"/>
        <dbReference type="ChEBI" id="CHEBI:73183"/>
        <dbReference type="EC" id="3.6.1.31"/>
    </reaction>
</comment>
<keyword evidence="10" id="KW-0511">Multifunctional enzyme</keyword>
<proteinExistence type="predicted"/>
<comment type="pathway">
    <text evidence="3">Amino-acid biosynthesis; L-histidine biosynthesis; L-histidine from 5-phospho-alpha-D-ribose 1-diphosphate: step 3/9.</text>
</comment>
<keyword evidence="5" id="KW-0028">Amino-acid biosynthesis</keyword>
<evidence type="ECO:0000313" key="12">
    <source>
        <dbReference type="EMBL" id="GMI48760.1"/>
    </source>
</evidence>
<evidence type="ECO:0000256" key="10">
    <source>
        <dbReference type="ARBA" id="ARBA00023268"/>
    </source>
</evidence>
<dbReference type="PANTHER" id="PTHR42945">
    <property type="entry name" value="HISTIDINE BIOSYNTHESIS BIFUNCTIONAL PROTEIN"/>
    <property type="match status" value="1"/>
</dbReference>
<keyword evidence="9" id="KW-0368">Histidine biosynthesis</keyword>
<dbReference type="Pfam" id="PF01503">
    <property type="entry name" value="PRA-PH"/>
    <property type="match status" value="1"/>
</dbReference>
<dbReference type="PANTHER" id="PTHR42945:SF1">
    <property type="entry name" value="HISTIDINE BIOSYNTHESIS BIFUNCTIONAL PROTEIN HIS7"/>
    <property type="match status" value="1"/>
</dbReference>
<evidence type="ECO:0000256" key="8">
    <source>
        <dbReference type="ARBA" id="ARBA00022840"/>
    </source>
</evidence>
<evidence type="ECO:0000256" key="2">
    <source>
        <dbReference type="ARBA" id="ARBA00001460"/>
    </source>
</evidence>
<keyword evidence="8" id="KW-0067">ATP-binding</keyword>
<reference evidence="13" key="1">
    <citation type="journal article" date="2023" name="Commun. Biol.">
        <title>Genome analysis of Parmales, the sister group of diatoms, reveals the evolutionary specialization of diatoms from phago-mixotrophs to photoautotrophs.</title>
        <authorList>
            <person name="Ban H."/>
            <person name="Sato S."/>
            <person name="Yoshikawa S."/>
            <person name="Yamada K."/>
            <person name="Nakamura Y."/>
            <person name="Ichinomiya M."/>
            <person name="Sato N."/>
            <person name="Blanc-Mathieu R."/>
            <person name="Endo H."/>
            <person name="Kuwata A."/>
            <person name="Ogata H."/>
        </authorList>
    </citation>
    <scope>NUCLEOTIDE SEQUENCE [LARGE SCALE GENOMIC DNA]</scope>
</reference>
<dbReference type="Gene3D" id="3.10.20.810">
    <property type="entry name" value="Phosphoribosyl-AMP cyclohydrolase"/>
    <property type="match status" value="1"/>
</dbReference>
<dbReference type="InterPro" id="IPR038019">
    <property type="entry name" value="PRib_AMP_CycHydrolase_sf"/>
</dbReference>
<dbReference type="OrthoDB" id="1703565at2759"/>
<dbReference type="InterPro" id="IPR002496">
    <property type="entry name" value="PRib_AMP_CycHydrolase_dom"/>
</dbReference>
<evidence type="ECO:0000259" key="11">
    <source>
        <dbReference type="Pfam" id="PF01502"/>
    </source>
</evidence>
<evidence type="ECO:0000256" key="4">
    <source>
        <dbReference type="ARBA" id="ARBA00005204"/>
    </source>
</evidence>
<evidence type="ECO:0000256" key="9">
    <source>
        <dbReference type="ARBA" id="ARBA00023102"/>
    </source>
</evidence>
<dbReference type="GO" id="GO:0000105">
    <property type="term" value="P:L-histidine biosynthetic process"/>
    <property type="evidence" value="ECO:0007669"/>
    <property type="project" value="UniProtKB-KW"/>
</dbReference>
<dbReference type="GO" id="GO:0005524">
    <property type="term" value="F:ATP binding"/>
    <property type="evidence" value="ECO:0007669"/>
    <property type="project" value="UniProtKB-KW"/>
</dbReference>